<evidence type="ECO:0000256" key="2">
    <source>
        <dbReference type="ARBA" id="ARBA00022692"/>
    </source>
</evidence>
<feature type="transmembrane region" description="Helical" evidence="7">
    <location>
        <begin position="194"/>
        <end position="214"/>
    </location>
</feature>
<sequence length="616" mass="68743">MGFNLPAPVRNSLKATNFWKDNYLILREFKYFPWIATLAIVFALGAAAFEGFGLGFLLAFLQSLVNPESPAIQTGVRWFDVSILGINESSTNRLYRVSTLILVATWIRAVFNYLTQVYTEMTQLKLVDRLRKRIFEQLQSLSLSYFSTSHSGELINTITGEIGRLQQAFGLSSFIITKGMTLAVYAVLMFQLSWQLSMLAIMLFTLLAVALSNLNKRVREASFAVSKANGKFATRAIELINGIRTVQAFATQDFERKRYYQASSDVVDNSIKATLGLALVKPIAEGAATTVLVSMIIVAITIFVANGTLQIASLLTFLFILFRLVPSIHEMNGNRAMLSNFRGSIHNVMQLLRTDNKKYLENGRREFTGLQQAIEFRSVDFGYDFSNLVLNNITLTIKRGQTTALVGASGAGKTTLADLIPRFYDPIQGHVFLDSIDLREFDINTVRRRMAVVSQDTFIFNSSVYDNIAYGSQNATPEQVEEAAKLANAWDFILEMPEGFETQLGDRGVRLSGGQRQRIAIARALLRNPEILILDEATSALDSVSERLIQASLEKLAVGRTVIAIAHRLSTIAKADKVVVLEQGKIVEQGSYQDLLEQRGKLWNYHRMQNQTSQAG</sequence>
<dbReference type="Pfam" id="PF00005">
    <property type="entry name" value="ABC_tran"/>
    <property type="match status" value="1"/>
</dbReference>
<proteinExistence type="predicted"/>
<keyword evidence="2 7" id="KW-0812">Transmembrane</keyword>
<dbReference type="InterPro" id="IPR039421">
    <property type="entry name" value="Type_1_exporter"/>
</dbReference>
<dbReference type="Pfam" id="PF00664">
    <property type="entry name" value="ABC_membrane"/>
    <property type="match status" value="1"/>
</dbReference>
<dbReference type="PROSITE" id="PS50893">
    <property type="entry name" value="ABC_TRANSPORTER_2"/>
    <property type="match status" value="1"/>
</dbReference>
<protein>
    <submittedName>
        <fullName evidence="10">ABC transporter ATP-binding protein</fullName>
    </submittedName>
</protein>
<dbReference type="SUPFAM" id="SSF52540">
    <property type="entry name" value="P-loop containing nucleoside triphosphate hydrolases"/>
    <property type="match status" value="1"/>
</dbReference>
<keyword evidence="5 7" id="KW-1133">Transmembrane helix</keyword>
<dbReference type="GO" id="GO:0005886">
    <property type="term" value="C:plasma membrane"/>
    <property type="evidence" value="ECO:0007669"/>
    <property type="project" value="UniProtKB-SubCell"/>
</dbReference>
<dbReference type="PROSITE" id="PS00211">
    <property type="entry name" value="ABC_TRANSPORTER_1"/>
    <property type="match status" value="1"/>
</dbReference>
<dbReference type="RefSeq" id="WP_045052982.1">
    <property type="nucleotide sequence ID" value="NZ_CAWMDP010000017.1"/>
</dbReference>
<dbReference type="Gene3D" id="3.40.50.300">
    <property type="entry name" value="P-loop containing nucleotide triphosphate hydrolases"/>
    <property type="match status" value="1"/>
</dbReference>
<feature type="transmembrane region" description="Helical" evidence="7">
    <location>
        <begin position="286"/>
        <end position="305"/>
    </location>
</feature>
<feature type="transmembrane region" description="Helical" evidence="7">
    <location>
        <begin position="31"/>
        <end position="61"/>
    </location>
</feature>
<dbReference type="SUPFAM" id="SSF90123">
    <property type="entry name" value="ABC transporter transmembrane region"/>
    <property type="match status" value="1"/>
</dbReference>
<keyword evidence="11" id="KW-1185">Reference proteome</keyword>
<keyword evidence="4 10" id="KW-0067">ATP-binding</keyword>
<accession>A0A0D8ZXX1</accession>
<dbReference type="PANTHER" id="PTHR43394">
    <property type="entry name" value="ATP-DEPENDENT PERMEASE MDL1, MITOCHONDRIAL"/>
    <property type="match status" value="1"/>
</dbReference>
<evidence type="ECO:0000256" key="5">
    <source>
        <dbReference type="ARBA" id="ARBA00022989"/>
    </source>
</evidence>
<evidence type="ECO:0000256" key="3">
    <source>
        <dbReference type="ARBA" id="ARBA00022741"/>
    </source>
</evidence>
<evidence type="ECO:0000256" key="4">
    <source>
        <dbReference type="ARBA" id="ARBA00022840"/>
    </source>
</evidence>
<dbReference type="InterPro" id="IPR017871">
    <property type="entry name" value="ABC_transporter-like_CS"/>
</dbReference>
<dbReference type="Proteomes" id="UP000032452">
    <property type="component" value="Unassembled WGS sequence"/>
</dbReference>
<dbReference type="SMART" id="SM00382">
    <property type="entry name" value="AAA"/>
    <property type="match status" value="1"/>
</dbReference>
<dbReference type="STRING" id="1618023.UH38_02430"/>
<dbReference type="Gene3D" id="1.20.1560.10">
    <property type="entry name" value="ABC transporter type 1, transmembrane domain"/>
    <property type="match status" value="1"/>
</dbReference>
<dbReference type="PANTHER" id="PTHR43394:SF1">
    <property type="entry name" value="ATP-BINDING CASSETTE SUB-FAMILY B MEMBER 10, MITOCHONDRIAL"/>
    <property type="match status" value="1"/>
</dbReference>
<dbReference type="EMBL" id="JYON01000001">
    <property type="protein sequence ID" value="KJH73628.1"/>
    <property type="molecule type" value="Genomic_DNA"/>
</dbReference>
<dbReference type="GO" id="GO:0005524">
    <property type="term" value="F:ATP binding"/>
    <property type="evidence" value="ECO:0007669"/>
    <property type="project" value="UniProtKB-KW"/>
</dbReference>
<keyword evidence="6 7" id="KW-0472">Membrane</keyword>
<dbReference type="InterPro" id="IPR003593">
    <property type="entry name" value="AAA+_ATPase"/>
</dbReference>
<dbReference type="InterPro" id="IPR027417">
    <property type="entry name" value="P-loop_NTPase"/>
</dbReference>
<organism evidence="10 11">
    <name type="scientific">Aliterella atlantica CENA595</name>
    <dbReference type="NCBI Taxonomy" id="1618023"/>
    <lineage>
        <taxon>Bacteria</taxon>
        <taxon>Bacillati</taxon>
        <taxon>Cyanobacteriota</taxon>
        <taxon>Cyanophyceae</taxon>
        <taxon>Chroococcidiopsidales</taxon>
        <taxon>Aliterellaceae</taxon>
        <taxon>Aliterella</taxon>
    </lineage>
</organism>
<dbReference type="FunFam" id="3.40.50.300:FF:000218">
    <property type="entry name" value="Multidrug ABC transporter ATP-binding protein"/>
    <property type="match status" value="1"/>
</dbReference>
<reference evidence="10 11" key="1">
    <citation type="submission" date="2015-02" db="EMBL/GenBank/DDBJ databases">
        <title>Draft genome of a novel marine cyanobacterium (Chroococcales) isolated from South Atlantic Ocean.</title>
        <authorList>
            <person name="Rigonato J."/>
            <person name="Alvarenga D.O."/>
            <person name="Branco L.H."/>
            <person name="Varani A.M."/>
            <person name="Brandini F.P."/>
            <person name="Fiore M.F."/>
        </authorList>
    </citation>
    <scope>NUCLEOTIDE SEQUENCE [LARGE SCALE GENOMIC DNA]</scope>
    <source>
        <strain evidence="10 11">CENA595</strain>
    </source>
</reference>
<feature type="domain" description="ABC transmembrane type-1" evidence="9">
    <location>
        <begin position="38"/>
        <end position="340"/>
    </location>
</feature>
<dbReference type="AlphaFoldDB" id="A0A0D8ZXX1"/>
<comment type="caution">
    <text evidence="10">The sequence shown here is derived from an EMBL/GenBank/DDBJ whole genome shotgun (WGS) entry which is preliminary data.</text>
</comment>
<dbReference type="InterPro" id="IPR003439">
    <property type="entry name" value="ABC_transporter-like_ATP-bd"/>
</dbReference>
<evidence type="ECO:0000256" key="1">
    <source>
        <dbReference type="ARBA" id="ARBA00004651"/>
    </source>
</evidence>
<dbReference type="InterPro" id="IPR036640">
    <property type="entry name" value="ABC1_TM_sf"/>
</dbReference>
<name>A0A0D8ZXX1_9CYAN</name>
<evidence type="ECO:0000259" key="8">
    <source>
        <dbReference type="PROSITE" id="PS50893"/>
    </source>
</evidence>
<feature type="transmembrane region" description="Helical" evidence="7">
    <location>
        <begin position="168"/>
        <end position="188"/>
    </location>
</feature>
<dbReference type="NCBIfam" id="NF045513">
    <property type="entry name" value="HepA_fam_ABC"/>
    <property type="match status" value="1"/>
</dbReference>
<dbReference type="GO" id="GO:0015421">
    <property type="term" value="F:ABC-type oligopeptide transporter activity"/>
    <property type="evidence" value="ECO:0007669"/>
    <property type="project" value="TreeGrafter"/>
</dbReference>
<dbReference type="PROSITE" id="PS50929">
    <property type="entry name" value="ABC_TM1F"/>
    <property type="match status" value="1"/>
</dbReference>
<evidence type="ECO:0000313" key="10">
    <source>
        <dbReference type="EMBL" id="KJH73628.1"/>
    </source>
</evidence>
<dbReference type="PATRIC" id="fig|1618023.3.peg.1746"/>
<comment type="subcellular location">
    <subcellularLocation>
        <location evidence="1">Cell membrane</location>
        <topology evidence="1">Multi-pass membrane protein</topology>
    </subcellularLocation>
</comment>
<keyword evidence="3" id="KW-0547">Nucleotide-binding</keyword>
<dbReference type="InterPro" id="IPR011527">
    <property type="entry name" value="ABC1_TM_dom"/>
</dbReference>
<evidence type="ECO:0000259" key="9">
    <source>
        <dbReference type="PROSITE" id="PS50929"/>
    </source>
</evidence>
<evidence type="ECO:0000256" key="7">
    <source>
        <dbReference type="SAM" id="Phobius"/>
    </source>
</evidence>
<evidence type="ECO:0000256" key="6">
    <source>
        <dbReference type="ARBA" id="ARBA00023136"/>
    </source>
</evidence>
<dbReference type="GO" id="GO:0016887">
    <property type="term" value="F:ATP hydrolysis activity"/>
    <property type="evidence" value="ECO:0007669"/>
    <property type="project" value="InterPro"/>
</dbReference>
<feature type="domain" description="ABC transporter" evidence="8">
    <location>
        <begin position="374"/>
        <end position="608"/>
    </location>
</feature>
<evidence type="ECO:0000313" key="11">
    <source>
        <dbReference type="Proteomes" id="UP000032452"/>
    </source>
</evidence>
<gene>
    <name evidence="10" type="ORF">UH38_02430</name>
</gene>
<dbReference type="OrthoDB" id="9762790at2"/>